<dbReference type="InterPro" id="IPR036875">
    <property type="entry name" value="Znf_CCHC_sf"/>
</dbReference>
<accession>A0AAE0CDQ3</accession>
<reference evidence="4 5" key="1">
    <citation type="journal article" date="2015" name="Genome Biol. Evol.">
        <title>Comparative Genomics of a Bacterivorous Green Alga Reveals Evolutionary Causalities and Consequences of Phago-Mixotrophic Mode of Nutrition.</title>
        <authorList>
            <person name="Burns J.A."/>
            <person name="Paasch A."/>
            <person name="Narechania A."/>
            <person name="Kim E."/>
        </authorList>
    </citation>
    <scope>NUCLEOTIDE SEQUENCE [LARGE SCALE GENOMIC DNA]</scope>
    <source>
        <strain evidence="4 5">PLY_AMNH</strain>
    </source>
</reference>
<keyword evidence="1" id="KW-0862">Zinc</keyword>
<proteinExistence type="predicted"/>
<dbReference type="InterPro" id="IPR001878">
    <property type="entry name" value="Znf_CCHC"/>
</dbReference>
<feature type="domain" description="CCHC-type" evidence="3">
    <location>
        <begin position="234"/>
        <end position="249"/>
    </location>
</feature>
<evidence type="ECO:0000256" key="2">
    <source>
        <dbReference type="SAM" id="MobiDB-lite"/>
    </source>
</evidence>
<keyword evidence="1" id="KW-0863">Zinc-finger</keyword>
<dbReference type="EMBL" id="LGRX02025695">
    <property type="protein sequence ID" value="KAK3251982.1"/>
    <property type="molecule type" value="Genomic_DNA"/>
</dbReference>
<evidence type="ECO:0000256" key="1">
    <source>
        <dbReference type="PROSITE-ProRule" id="PRU00047"/>
    </source>
</evidence>
<dbReference type="InterPro" id="IPR003611">
    <property type="entry name" value="NUMOD3"/>
</dbReference>
<dbReference type="AlphaFoldDB" id="A0AAE0CDQ3"/>
<keyword evidence="5" id="KW-1185">Reference proteome</keyword>
<dbReference type="GO" id="GO:0008270">
    <property type="term" value="F:zinc ion binding"/>
    <property type="evidence" value="ECO:0007669"/>
    <property type="project" value="UniProtKB-KW"/>
</dbReference>
<comment type="caution">
    <text evidence="4">The sequence shown here is derived from an EMBL/GenBank/DDBJ whole genome shotgun (WGS) entry which is preliminary data.</text>
</comment>
<name>A0AAE0CDQ3_9CHLO</name>
<dbReference type="Pfam" id="PF07460">
    <property type="entry name" value="NUMOD3"/>
    <property type="match status" value="1"/>
</dbReference>
<sequence length="260" mass="29180">MLSVLSPRWKIISLRQQRGLHTARHAWLVQNHSAKLRILAKSRDSEDQQGFRKSPEQAEPIQLLRGRQTKNNSFSRGFPGGLPSKEKCPACTGTGYFACKRCNLYTPLKDCLECKGWGFNLCVSCKGQGVITVYTSAPAFSRIRLQGRRLNEATYDETMVAKRKVNPRERRGAPGKPTSEEHKEKIRSALKGRNKGVPLSEEHKRNIAASMRRSLASPKHRLAISRAKKGQTVRCSMCGEQGHNRRTCPVLLDISGRNTS</sequence>
<dbReference type="Proteomes" id="UP001190700">
    <property type="component" value="Unassembled WGS sequence"/>
</dbReference>
<protein>
    <recommendedName>
        <fullName evidence="3">CCHC-type domain-containing protein</fullName>
    </recommendedName>
</protein>
<keyword evidence="1" id="KW-0479">Metal-binding</keyword>
<organism evidence="4 5">
    <name type="scientific">Cymbomonas tetramitiformis</name>
    <dbReference type="NCBI Taxonomy" id="36881"/>
    <lineage>
        <taxon>Eukaryota</taxon>
        <taxon>Viridiplantae</taxon>
        <taxon>Chlorophyta</taxon>
        <taxon>Pyramimonadophyceae</taxon>
        <taxon>Pyramimonadales</taxon>
        <taxon>Pyramimonadaceae</taxon>
        <taxon>Cymbomonas</taxon>
    </lineage>
</organism>
<evidence type="ECO:0000259" key="3">
    <source>
        <dbReference type="PROSITE" id="PS50158"/>
    </source>
</evidence>
<evidence type="ECO:0000313" key="4">
    <source>
        <dbReference type="EMBL" id="KAK3251982.1"/>
    </source>
</evidence>
<dbReference type="PROSITE" id="PS50158">
    <property type="entry name" value="ZF_CCHC"/>
    <property type="match status" value="1"/>
</dbReference>
<gene>
    <name evidence="4" type="ORF">CYMTET_38700</name>
</gene>
<dbReference type="GO" id="GO:0003677">
    <property type="term" value="F:DNA binding"/>
    <property type="evidence" value="ECO:0007669"/>
    <property type="project" value="InterPro"/>
</dbReference>
<dbReference type="SUPFAM" id="SSF57756">
    <property type="entry name" value="Retrovirus zinc finger-like domains"/>
    <property type="match status" value="1"/>
</dbReference>
<feature type="compositionally biased region" description="Basic and acidic residues" evidence="2">
    <location>
        <begin position="166"/>
        <end position="184"/>
    </location>
</feature>
<evidence type="ECO:0000313" key="5">
    <source>
        <dbReference type="Proteomes" id="UP001190700"/>
    </source>
</evidence>
<feature type="region of interest" description="Disordered" evidence="2">
    <location>
        <begin position="163"/>
        <end position="184"/>
    </location>
</feature>